<proteinExistence type="inferred from homology"/>
<feature type="domain" description="Sulfotransferase" evidence="4">
    <location>
        <begin position="111"/>
        <end position="199"/>
    </location>
</feature>
<dbReference type="HOGENOM" id="CLU_027239_0_2_1"/>
<dbReference type="Proteomes" id="UP000017836">
    <property type="component" value="Unassembled WGS sequence"/>
</dbReference>
<keyword evidence="2 3" id="KW-0808">Transferase</keyword>
<keyword evidence="6" id="KW-1185">Reference proteome</keyword>
<evidence type="ECO:0000256" key="3">
    <source>
        <dbReference type="RuleBase" id="RU361155"/>
    </source>
</evidence>
<dbReference type="EC" id="2.8.2.-" evidence="3"/>
<dbReference type="Gene3D" id="3.40.50.300">
    <property type="entry name" value="P-loop containing nucleotide triphosphate hydrolases"/>
    <property type="match status" value="2"/>
</dbReference>
<protein>
    <recommendedName>
        <fullName evidence="3">Sulfotransferase</fullName>
        <ecNumber evidence="3">2.8.2.-</ecNumber>
    </recommendedName>
</protein>
<sequence length="200" mass="22743">MESCSFLQAILLMLPPTELPSRSLMGFCYLSPLLERVKATHKHFSTRPTAIFIASFPKTGTTWLKCLLFSIASNHQKETPVPESFTSLATRDTFIALWDFIQHESAELNSFKFLSAEALSFEEPFEKFCEGKLSYGPFLEHISEYCSVSKDRPDKVLFLTYEQMKADPKGGVKKIAEFIGQSIEEEEEVKKIVKMCSFEA</sequence>
<comment type="similarity">
    <text evidence="1 3">Belongs to the sulfotransferase 1 family.</text>
</comment>
<accession>U5DGG8</accession>
<dbReference type="GO" id="GO:0008146">
    <property type="term" value="F:sulfotransferase activity"/>
    <property type="evidence" value="ECO:0000318"/>
    <property type="project" value="GO_Central"/>
</dbReference>
<dbReference type="eggNOG" id="KOG1584">
    <property type="taxonomic scope" value="Eukaryota"/>
</dbReference>
<dbReference type="SUPFAM" id="SSF52540">
    <property type="entry name" value="P-loop containing nucleoside triphosphate hydrolases"/>
    <property type="match status" value="1"/>
</dbReference>
<dbReference type="GO" id="GO:0005737">
    <property type="term" value="C:cytoplasm"/>
    <property type="evidence" value="ECO:0000318"/>
    <property type="project" value="GO_Central"/>
</dbReference>
<dbReference type="Gramene" id="ERN19513">
    <property type="protein sequence ID" value="ERN19513"/>
    <property type="gene ID" value="AMTR_s00062p00027880"/>
</dbReference>
<dbReference type="PANTHER" id="PTHR11783">
    <property type="entry name" value="SULFOTRANSFERASE SULT"/>
    <property type="match status" value="1"/>
</dbReference>
<evidence type="ECO:0000313" key="5">
    <source>
        <dbReference type="EMBL" id="ERN19513.1"/>
    </source>
</evidence>
<evidence type="ECO:0000256" key="2">
    <source>
        <dbReference type="ARBA" id="ARBA00022679"/>
    </source>
</evidence>
<evidence type="ECO:0000313" key="6">
    <source>
        <dbReference type="Proteomes" id="UP000017836"/>
    </source>
</evidence>
<organism evidence="5 6">
    <name type="scientific">Amborella trichopoda</name>
    <dbReference type="NCBI Taxonomy" id="13333"/>
    <lineage>
        <taxon>Eukaryota</taxon>
        <taxon>Viridiplantae</taxon>
        <taxon>Streptophyta</taxon>
        <taxon>Embryophyta</taxon>
        <taxon>Tracheophyta</taxon>
        <taxon>Spermatophyta</taxon>
        <taxon>Magnoliopsida</taxon>
        <taxon>Amborellales</taxon>
        <taxon>Amborellaceae</taxon>
        <taxon>Amborella</taxon>
    </lineage>
</organism>
<evidence type="ECO:0000259" key="4">
    <source>
        <dbReference type="Pfam" id="PF00685"/>
    </source>
</evidence>
<dbReference type="InterPro" id="IPR000863">
    <property type="entry name" value="Sulfotransferase_dom"/>
</dbReference>
<name>U5DGG8_AMBTC</name>
<dbReference type="EMBL" id="KI392068">
    <property type="protein sequence ID" value="ERN19513.1"/>
    <property type="molecule type" value="Genomic_DNA"/>
</dbReference>
<evidence type="ECO:0000256" key="1">
    <source>
        <dbReference type="ARBA" id="ARBA00005771"/>
    </source>
</evidence>
<feature type="domain" description="Sulfotransferase" evidence="4">
    <location>
        <begin position="49"/>
        <end position="99"/>
    </location>
</feature>
<dbReference type="AlphaFoldDB" id="U5DGG8"/>
<dbReference type="GO" id="GO:0051923">
    <property type="term" value="P:sulfation"/>
    <property type="evidence" value="ECO:0000318"/>
    <property type="project" value="GO_Central"/>
</dbReference>
<dbReference type="InterPro" id="IPR027417">
    <property type="entry name" value="P-loop_NTPase"/>
</dbReference>
<reference evidence="6" key="1">
    <citation type="journal article" date="2013" name="Science">
        <title>The Amborella genome and the evolution of flowering plants.</title>
        <authorList>
            <consortium name="Amborella Genome Project"/>
        </authorList>
    </citation>
    <scope>NUCLEOTIDE SEQUENCE [LARGE SCALE GENOMIC DNA]</scope>
</reference>
<gene>
    <name evidence="5" type="ORF">AMTR_s00062p00027880</name>
</gene>
<dbReference type="Pfam" id="PF00685">
    <property type="entry name" value="Sulfotransfer_1"/>
    <property type="match status" value="2"/>
</dbReference>